<accession>A0A975ATD2</accession>
<protein>
    <submittedName>
        <fullName evidence="3">Vanadium-dependent haloperoxidase</fullName>
    </submittedName>
</protein>
<name>A0A975ATD2_9GAMM</name>
<dbReference type="KEGG" id="lsf:I8J32_002855"/>
<dbReference type="AlphaFoldDB" id="A0A975ATD2"/>
<organism evidence="3 4">
    <name type="scientific">Agrilutibacter solisilvae</name>
    <dbReference type="NCBI Taxonomy" id="2763317"/>
    <lineage>
        <taxon>Bacteria</taxon>
        <taxon>Pseudomonadati</taxon>
        <taxon>Pseudomonadota</taxon>
        <taxon>Gammaproteobacteria</taxon>
        <taxon>Lysobacterales</taxon>
        <taxon>Lysobacteraceae</taxon>
        <taxon>Agrilutibacter</taxon>
    </lineage>
</organism>
<evidence type="ECO:0000313" key="4">
    <source>
        <dbReference type="Proteomes" id="UP000639274"/>
    </source>
</evidence>
<dbReference type="CDD" id="cd03398">
    <property type="entry name" value="PAP2_haloperoxidase"/>
    <property type="match status" value="1"/>
</dbReference>
<evidence type="ECO:0000256" key="1">
    <source>
        <dbReference type="SAM" id="SignalP"/>
    </source>
</evidence>
<dbReference type="SUPFAM" id="SSF48317">
    <property type="entry name" value="Acid phosphatase/Vanadium-dependent haloperoxidase"/>
    <property type="match status" value="1"/>
</dbReference>
<dbReference type="PANTHER" id="PTHR34599:SF1">
    <property type="entry name" value="PHOSPHATIDIC ACID PHOSPHATASE TYPE 2_HALOPEROXIDASE DOMAIN-CONTAINING PROTEIN"/>
    <property type="match status" value="1"/>
</dbReference>
<dbReference type="InterPro" id="IPR052559">
    <property type="entry name" value="V-haloperoxidase"/>
</dbReference>
<dbReference type="PANTHER" id="PTHR34599">
    <property type="entry name" value="PEROXIDASE-RELATED"/>
    <property type="match status" value="1"/>
</dbReference>
<proteinExistence type="predicted"/>
<feature type="domain" description="Vanadium-dependent haloperoxidase NapH1-like second helical-bundle" evidence="2">
    <location>
        <begin position="322"/>
        <end position="456"/>
    </location>
</feature>
<keyword evidence="1" id="KW-0732">Signal</keyword>
<evidence type="ECO:0000259" key="2">
    <source>
        <dbReference type="Pfam" id="PF22778"/>
    </source>
</evidence>
<dbReference type="Pfam" id="PF22778">
    <property type="entry name" value="VCPO_2nd"/>
    <property type="match status" value="1"/>
</dbReference>
<sequence>MNRTTLACRLPARRWLPVIAIGLALAAPAQADSVTDWNAVAGSPAVLPRFGGPQQQNRAMAIVQIAVHDALNAIQPRYRSYNAIGAAPAGASPDAAVAAATRTTLLTMLGALPPAPTPVEATNRANAIVAVNAAFDAAIGPGAPDAAEAAGIATGDAAALAILSLRYVNTAGVWTPIDGSGTPNSPPYALSAGLGIHQPTPAPEFPAVTVPAFTGWPAVRPFALDSSSQFRSPPGAIFNIASAQYADACNQVKQQGSARVRGAFPNSHHSDVARFWAGGALEWNGNARIIVAARGMDRWQHARMFALMNMAVADSMINNLESKYHYNFWRPVTAIRWPDDGNPATASDPAWRPFLQTPPYPDYPCASTSVTGAAAGTLRRFFGTNAIHFTRTINAGAVPLPAPMTELPPKVITRHYGSLSIAENEQARSRVYAGLHFAEGCYAGLRAGNQVADWVYARYLRPL</sequence>
<dbReference type="RefSeq" id="WP_200615312.1">
    <property type="nucleotide sequence ID" value="NZ_CP071518.1"/>
</dbReference>
<dbReference type="InterPro" id="IPR036938">
    <property type="entry name" value="PAP2/HPO_sf"/>
</dbReference>
<feature type="signal peptide" evidence="1">
    <location>
        <begin position="1"/>
        <end position="31"/>
    </location>
</feature>
<dbReference type="Proteomes" id="UP000639274">
    <property type="component" value="Chromosome"/>
</dbReference>
<dbReference type="InterPro" id="IPR055161">
    <property type="entry name" value="NapH1-like_2nd"/>
</dbReference>
<feature type="chain" id="PRO_5036779864" evidence="1">
    <location>
        <begin position="32"/>
        <end position="463"/>
    </location>
</feature>
<reference evidence="3 4" key="1">
    <citation type="submission" date="2021-03" db="EMBL/GenBank/DDBJ databases">
        <title>Lysobacter sp. nov. isolated from soil of gangwondo yeongwol, south Korea.</title>
        <authorList>
            <person name="Kim K.R."/>
            <person name="Kim K.H."/>
            <person name="Jeon C.O."/>
        </authorList>
    </citation>
    <scope>NUCLEOTIDE SEQUENCE [LARGE SCALE GENOMIC DNA]</scope>
    <source>
        <strain evidence="3 4">R19</strain>
    </source>
</reference>
<dbReference type="Gene3D" id="1.10.606.20">
    <property type="match status" value="1"/>
</dbReference>
<keyword evidence="4" id="KW-1185">Reference proteome</keyword>
<evidence type="ECO:0000313" key="3">
    <source>
        <dbReference type="EMBL" id="QSX78880.1"/>
    </source>
</evidence>
<dbReference type="EMBL" id="CP071518">
    <property type="protein sequence ID" value="QSX78880.1"/>
    <property type="molecule type" value="Genomic_DNA"/>
</dbReference>
<gene>
    <name evidence="3" type="ORF">I8J32_002855</name>
</gene>